<feature type="transmembrane region" description="Helical" evidence="1">
    <location>
        <begin position="79"/>
        <end position="101"/>
    </location>
</feature>
<dbReference type="OrthoDB" id="4822551at2"/>
<proteinExistence type="predicted"/>
<evidence type="ECO:0000256" key="1">
    <source>
        <dbReference type="SAM" id="Phobius"/>
    </source>
</evidence>
<dbReference type="PANTHER" id="PTHR36834">
    <property type="entry name" value="MEMBRANE PROTEIN-RELATED"/>
    <property type="match status" value="1"/>
</dbReference>
<name>F0STU1_SYNGF</name>
<dbReference type="KEGG" id="sgy:Sgly_1052"/>
<gene>
    <name evidence="3" type="ordered locus">Sgly_1052</name>
</gene>
<feature type="transmembrane region" description="Helical" evidence="1">
    <location>
        <begin position="107"/>
        <end position="127"/>
    </location>
</feature>
<keyword evidence="1" id="KW-1133">Transmembrane helix</keyword>
<feature type="transmembrane region" description="Helical" evidence="1">
    <location>
        <begin position="134"/>
        <end position="157"/>
    </location>
</feature>
<accession>F0STU1</accession>
<feature type="domain" description="VanZ-like" evidence="2">
    <location>
        <begin position="14"/>
        <end position="124"/>
    </location>
</feature>
<feature type="transmembrane region" description="Helical" evidence="1">
    <location>
        <begin position="7"/>
        <end position="25"/>
    </location>
</feature>
<dbReference type="STRING" id="645991.Sgly_1052"/>
<protein>
    <submittedName>
        <fullName evidence="3">VanZ family protein</fullName>
    </submittedName>
</protein>
<keyword evidence="4" id="KW-1185">Reference proteome</keyword>
<sequence>MRRCLNCLIFGMGIAYTLFLIWAVLWKCGVPFVGGGERVFNILPFNNNTRWEMQFNIAVFAPFGFYVAASLRKLSLPKLVLIIPLASLALEVVQFVLAVGRSDVTDLLMNTLGGIIGILAFLVLTRIFRKREQIVTLVVCALMTLFEVYMAVSFIFWGQLNLGFMIIR</sequence>
<organism evidence="3 4">
    <name type="scientific">Syntrophobotulus glycolicus (strain DSM 8271 / FlGlyR)</name>
    <dbReference type="NCBI Taxonomy" id="645991"/>
    <lineage>
        <taxon>Bacteria</taxon>
        <taxon>Bacillati</taxon>
        <taxon>Bacillota</taxon>
        <taxon>Clostridia</taxon>
        <taxon>Eubacteriales</taxon>
        <taxon>Desulfitobacteriaceae</taxon>
        <taxon>Syntrophobotulus</taxon>
    </lineage>
</organism>
<dbReference type="HOGENOM" id="CLU_077618_7_1_9"/>
<dbReference type="Proteomes" id="UP000007488">
    <property type="component" value="Chromosome"/>
</dbReference>
<dbReference type="InterPro" id="IPR053150">
    <property type="entry name" value="Teicoplanin_resist-assoc"/>
</dbReference>
<evidence type="ECO:0000313" key="3">
    <source>
        <dbReference type="EMBL" id="ADY55381.1"/>
    </source>
</evidence>
<keyword evidence="1" id="KW-0472">Membrane</keyword>
<dbReference type="PANTHER" id="PTHR36834:SF2">
    <property type="entry name" value="MEMBRANE PROTEIN"/>
    <property type="match status" value="1"/>
</dbReference>
<reference evidence="3 4" key="1">
    <citation type="journal article" date="2011" name="Stand. Genomic Sci.">
        <title>Complete genome sequence of Syntrophobotulus glycolicus type strain (FlGlyR).</title>
        <authorList>
            <person name="Han C."/>
            <person name="Mwirichia R."/>
            <person name="Chertkov O."/>
            <person name="Held B."/>
            <person name="Lapidus A."/>
            <person name="Nolan M."/>
            <person name="Lucas S."/>
            <person name="Hammon N."/>
            <person name="Deshpande S."/>
            <person name="Cheng J.F."/>
            <person name="Tapia R."/>
            <person name="Goodwin L."/>
            <person name="Pitluck S."/>
            <person name="Huntemann M."/>
            <person name="Liolios K."/>
            <person name="Ivanova N."/>
            <person name="Pagani I."/>
            <person name="Mavromatis K."/>
            <person name="Ovchinikova G."/>
            <person name="Pati A."/>
            <person name="Chen A."/>
            <person name="Palaniappan K."/>
            <person name="Land M."/>
            <person name="Hauser L."/>
            <person name="Brambilla E.M."/>
            <person name="Rohde M."/>
            <person name="Spring S."/>
            <person name="Sikorski J."/>
            <person name="Goker M."/>
            <person name="Woyke T."/>
            <person name="Bristow J."/>
            <person name="Eisen J.A."/>
            <person name="Markowitz V."/>
            <person name="Hugenholtz P."/>
            <person name="Kyrpides N.C."/>
            <person name="Klenk H.P."/>
            <person name="Detter J.C."/>
        </authorList>
    </citation>
    <scope>NUCLEOTIDE SEQUENCE [LARGE SCALE GENOMIC DNA]</scope>
    <source>
        <strain evidence="4">DSM 8271 / FlGlyR</strain>
    </source>
</reference>
<dbReference type="AlphaFoldDB" id="F0STU1"/>
<evidence type="ECO:0000313" key="4">
    <source>
        <dbReference type="Proteomes" id="UP000007488"/>
    </source>
</evidence>
<reference evidence="4" key="2">
    <citation type="submission" date="2011-02" db="EMBL/GenBank/DDBJ databases">
        <title>The complete genome of Syntrophobotulus glycolicus DSM 8271.</title>
        <authorList>
            <person name="Lucas S."/>
            <person name="Copeland A."/>
            <person name="Lapidus A."/>
            <person name="Bruce D."/>
            <person name="Goodwin L."/>
            <person name="Pitluck S."/>
            <person name="Kyrpides N."/>
            <person name="Mavromatis K."/>
            <person name="Pagani I."/>
            <person name="Ivanova N."/>
            <person name="Mikhailova N."/>
            <person name="Chertkov O."/>
            <person name="Held B."/>
            <person name="Detter J.C."/>
            <person name="Tapia R."/>
            <person name="Han C."/>
            <person name="Land M."/>
            <person name="Hauser L."/>
            <person name="Markowitz V."/>
            <person name="Cheng J.-F."/>
            <person name="Hugenholtz P."/>
            <person name="Woyke T."/>
            <person name="Wu D."/>
            <person name="Spring S."/>
            <person name="Schroeder M."/>
            <person name="Brambilla E."/>
            <person name="Klenk H.-P."/>
            <person name="Eisen J.A."/>
        </authorList>
    </citation>
    <scope>NUCLEOTIDE SEQUENCE [LARGE SCALE GENOMIC DNA]</scope>
    <source>
        <strain evidence="4">DSM 8271 / FlGlyR</strain>
    </source>
</reference>
<feature type="transmembrane region" description="Helical" evidence="1">
    <location>
        <begin position="53"/>
        <end position="72"/>
    </location>
</feature>
<dbReference type="EMBL" id="CP002547">
    <property type="protein sequence ID" value="ADY55381.1"/>
    <property type="molecule type" value="Genomic_DNA"/>
</dbReference>
<dbReference type="Pfam" id="PF04892">
    <property type="entry name" value="VanZ"/>
    <property type="match status" value="1"/>
</dbReference>
<evidence type="ECO:0000259" key="2">
    <source>
        <dbReference type="Pfam" id="PF04892"/>
    </source>
</evidence>
<keyword evidence="1" id="KW-0812">Transmembrane</keyword>
<dbReference type="InterPro" id="IPR006976">
    <property type="entry name" value="VanZ-like"/>
</dbReference>
<dbReference type="eggNOG" id="COG4767">
    <property type="taxonomic scope" value="Bacteria"/>
</dbReference>